<gene>
    <name evidence="1" type="ORF">HNR38_002836</name>
</gene>
<evidence type="ECO:0008006" key="3">
    <source>
        <dbReference type="Google" id="ProtNLM"/>
    </source>
</evidence>
<proteinExistence type="predicted"/>
<reference evidence="1 2" key="1">
    <citation type="submission" date="2020-08" db="EMBL/GenBank/DDBJ databases">
        <title>Genomic Encyclopedia of Type Strains, Phase IV (KMG-IV): sequencing the most valuable type-strain genomes for metagenomic binning, comparative biology and taxonomic classification.</title>
        <authorList>
            <person name="Goeker M."/>
        </authorList>
    </citation>
    <scope>NUCLEOTIDE SEQUENCE [LARGE SCALE GENOMIC DNA]</scope>
    <source>
        <strain evidence="1 2">DSM 22359</strain>
    </source>
</reference>
<comment type="caution">
    <text evidence="1">The sequence shown here is derived from an EMBL/GenBank/DDBJ whole genome shotgun (WGS) entry which is preliminary data.</text>
</comment>
<dbReference type="AlphaFoldDB" id="A0A840UJ51"/>
<evidence type="ECO:0000313" key="1">
    <source>
        <dbReference type="EMBL" id="MBB5322335.1"/>
    </source>
</evidence>
<dbReference type="EMBL" id="JACHFE010000008">
    <property type="protein sequence ID" value="MBB5322335.1"/>
    <property type="molecule type" value="Genomic_DNA"/>
</dbReference>
<sequence>MTDKAKATQVVDELIRRLNEINQANGYATDLPEPVLDDDPALYFDQHSHLPCIGIRNLTDRLATKGSTSTNQTRTVEIVAYVAREQGARARQDHLLQDIYRTLFRPESIKFNGLAVEIEAGEAQLDDVELGTKILPIYLPIIITYNTLNWR</sequence>
<keyword evidence="2" id="KW-1185">Reference proteome</keyword>
<dbReference type="RefSeq" id="WP_183705428.1">
    <property type="nucleotide sequence ID" value="NZ_JACHFE010000008.1"/>
</dbReference>
<accession>A0A840UJ51</accession>
<name>A0A840UJ51_9GAMM</name>
<evidence type="ECO:0000313" key="2">
    <source>
        <dbReference type="Proteomes" id="UP000591735"/>
    </source>
</evidence>
<dbReference type="Proteomes" id="UP000591735">
    <property type="component" value="Unassembled WGS sequence"/>
</dbReference>
<organism evidence="1 2">
    <name type="scientific">Marinobacter oulmenensis</name>
    <dbReference type="NCBI Taxonomy" id="643747"/>
    <lineage>
        <taxon>Bacteria</taxon>
        <taxon>Pseudomonadati</taxon>
        <taxon>Pseudomonadota</taxon>
        <taxon>Gammaproteobacteria</taxon>
        <taxon>Pseudomonadales</taxon>
        <taxon>Marinobacteraceae</taxon>
        <taxon>Marinobacter</taxon>
    </lineage>
</organism>
<protein>
    <recommendedName>
        <fullName evidence="3">Tail terminator</fullName>
    </recommendedName>
</protein>